<dbReference type="AlphaFoldDB" id="A0A8S2HV65"/>
<gene>
    <name evidence="6" type="ORF">OVA965_LOCUS8628</name>
    <name evidence="7" type="ORF">TMI583_LOCUS8624</name>
</gene>
<dbReference type="GO" id="GO:0042981">
    <property type="term" value="P:regulation of apoptotic process"/>
    <property type="evidence" value="ECO:0007669"/>
    <property type="project" value="InterPro"/>
</dbReference>
<dbReference type="PIRSF" id="PIRSF015614">
    <property type="entry name" value="TRAF"/>
    <property type="match status" value="1"/>
</dbReference>
<dbReference type="InterPro" id="IPR002083">
    <property type="entry name" value="MATH/TRAF_dom"/>
</dbReference>
<evidence type="ECO:0000313" key="8">
    <source>
        <dbReference type="Proteomes" id="UP000682733"/>
    </source>
</evidence>
<dbReference type="GO" id="GO:0043122">
    <property type="term" value="P:regulation of canonical NF-kappaB signal transduction"/>
    <property type="evidence" value="ECO:0007669"/>
    <property type="project" value="TreeGrafter"/>
</dbReference>
<dbReference type="InterPro" id="IPR008974">
    <property type="entry name" value="TRAF-like"/>
</dbReference>
<name>A0A8S2HV65_9BILA</name>
<protein>
    <recommendedName>
        <fullName evidence="5">MATH domain-containing protein</fullName>
    </recommendedName>
</protein>
<evidence type="ECO:0000313" key="6">
    <source>
        <dbReference type="EMBL" id="CAF0881185.1"/>
    </source>
</evidence>
<sequence>MRLSGFSKDLIPKSKLHEHFTSELHRRCLIMSIQYHVILLHAPMNSKNKLPSSNKSHLAATAVNPLVENTQQTEVDELHNEISKLHETLPVLTKGVQMLQEGCTSINNELIPITDLLNKCQQEMNKSRQTILANNSFINSVRLNQDLLQQEAIYLKEGMESIASTSYDATYLWKVKNVAELMRYAQSEQQTSVYSTPFYSSKNGYKMCMRLYLNGDGNARRTHLSLFFVVMRGEYDAILKWPFSYKITFCLFDQSDQQRHIIDSFRPNIESNSFQQPQMHMNIASGISKFFPLTMLQLDEHSYVKNDTIFIKCIVNFNDIPRTVFPYAFNLNPALPDHVIQSMIKAEIERRQEVSIKSQAVEN</sequence>
<keyword evidence="2" id="KW-0053">Apoptosis</keyword>
<feature type="domain" description="MATH" evidence="5">
    <location>
        <begin position="168"/>
        <end position="315"/>
    </location>
</feature>
<dbReference type="GO" id="GO:0006915">
    <property type="term" value="P:apoptotic process"/>
    <property type="evidence" value="ECO:0007669"/>
    <property type="project" value="UniProtKB-KW"/>
</dbReference>
<dbReference type="EMBL" id="CAJOBA010002942">
    <property type="protein sequence ID" value="CAF3664849.1"/>
    <property type="molecule type" value="Genomic_DNA"/>
</dbReference>
<dbReference type="InterPro" id="IPR012227">
    <property type="entry name" value="TNF_rcpt-assoc_TRAF_met"/>
</dbReference>
<dbReference type="GO" id="GO:0009898">
    <property type="term" value="C:cytoplasmic side of plasma membrane"/>
    <property type="evidence" value="ECO:0007669"/>
    <property type="project" value="TreeGrafter"/>
</dbReference>
<dbReference type="Proteomes" id="UP000677228">
    <property type="component" value="Unassembled WGS sequence"/>
</dbReference>
<reference evidence="7" key="1">
    <citation type="submission" date="2021-02" db="EMBL/GenBank/DDBJ databases">
        <authorList>
            <person name="Nowell W R."/>
        </authorList>
    </citation>
    <scope>NUCLEOTIDE SEQUENCE</scope>
</reference>
<dbReference type="Pfam" id="PF21355">
    <property type="entry name" value="TRAF-mep_MATH"/>
    <property type="match status" value="1"/>
</dbReference>
<dbReference type="EMBL" id="CAJNOK010002941">
    <property type="protein sequence ID" value="CAF0881185.1"/>
    <property type="molecule type" value="Genomic_DNA"/>
</dbReference>
<dbReference type="Gene3D" id="2.60.210.10">
    <property type="entry name" value="Apoptosis, Tumor Necrosis Factor Receptor Associated Protein 2, Chain A"/>
    <property type="match status" value="1"/>
</dbReference>
<comment type="caution">
    <text evidence="7">The sequence shown here is derived from an EMBL/GenBank/DDBJ whole genome shotgun (WGS) entry which is preliminary data.</text>
</comment>
<dbReference type="CDD" id="cd00270">
    <property type="entry name" value="MATH_TRAF_C"/>
    <property type="match status" value="1"/>
</dbReference>
<evidence type="ECO:0000313" key="7">
    <source>
        <dbReference type="EMBL" id="CAF3664849.1"/>
    </source>
</evidence>
<dbReference type="GO" id="GO:0008270">
    <property type="term" value="F:zinc ion binding"/>
    <property type="evidence" value="ECO:0007669"/>
    <property type="project" value="InterPro"/>
</dbReference>
<evidence type="ECO:0000256" key="1">
    <source>
        <dbReference type="ARBA" id="ARBA00022499"/>
    </source>
</evidence>
<proteinExistence type="predicted"/>
<dbReference type="FunFam" id="2.60.210.10:FF:000001">
    <property type="entry name" value="TNF receptor-associated factor"/>
    <property type="match status" value="1"/>
</dbReference>
<dbReference type="Proteomes" id="UP000682733">
    <property type="component" value="Unassembled WGS sequence"/>
</dbReference>
<dbReference type="GO" id="GO:0007165">
    <property type="term" value="P:signal transduction"/>
    <property type="evidence" value="ECO:0007669"/>
    <property type="project" value="InterPro"/>
</dbReference>
<dbReference type="PROSITE" id="PS50144">
    <property type="entry name" value="MATH"/>
    <property type="match status" value="1"/>
</dbReference>
<dbReference type="PANTHER" id="PTHR10131:SF138">
    <property type="entry name" value="RE66324P"/>
    <property type="match status" value="1"/>
</dbReference>
<dbReference type="SMART" id="SM00061">
    <property type="entry name" value="MATH"/>
    <property type="match status" value="1"/>
</dbReference>
<accession>A0A8S2HV65</accession>
<evidence type="ECO:0000256" key="3">
    <source>
        <dbReference type="ARBA" id="ARBA00022843"/>
    </source>
</evidence>
<dbReference type="PANTHER" id="PTHR10131">
    <property type="entry name" value="TNF RECEPTOR ASSOCIATED FACTOR"/>
    <property type="match status" value="1"/>
</dbReference>
<organism evidence="7 8">
    <name type="scientific">Didymodactylos carnosus</name>
    <dbReference type="NCBI Taxonomy" id="1234261"/>
    <lineage>
        <taxon>Eukaryota</taxon>
        <taxon>Metazoa</taxon>
        <taxon>Spiralia</taxon>
        <taxon>Gnathifera</taxon>
        <taxon>Rotifera</taxon>
        <taxon>Eurotatoria</taxon>
        <taxon>Bdelloidea</taxon>
        <taxon>Philodinida</taxon>
        <taxon>Philodinidae</taxon>
        <taxon>Didymodactylos</taxon>
    </lineage>
</organism>
<keyword evidence="1" id="KW-1017">Isopeptide bond</keyword>
<keyword evidence="4" id="KW-0175">Coiled coil</keyword>
<dbReference type="SUPFAM" id="SSF49599">
    <property type="entry name" value="TRAF domain-like"/>
    <property type="match status" value="1"/>
</dbReference>
<dbReference type="GO" id="GO:0005164">
    <property type="term" value="F:tumor necrosis factor receptor binding"/>
    <property type="evidence" value="ECO:0007669"/>
    <property type="project" value="TreeGrafter"/>
</dbReference>
<evidence type="ECO:0000256" key="2">
    <source>
        <dbReference type="ARBA" id="ARBA00022703"/>
    </source>
</evidence>
<keyword evidence="3" id="KW-0832">Ubl conjugation</keyword>
<evidence type="ECO:0000259" key="5">
    <source>
        <dbReference type="PROSITE" id="PS50144"/>
    </source>
</evidence>
<dbReference type="InterPro" id="IPR049342">
    <property type="entry name" value="TRAF1-6_MATH_dom"/>
</dbReference>
<evidence type="ECO:0000256" key="4">
    <source>
        <dbReference type="ARBA" id="ARBA00023054"/>
    </source>
</evidence>